<proteinExistence type="predicted"/>
<dbReference type="AlphaFoldDB" id="A0A120I9Y6"/>
<dbReference type="SUPFAM" id="SSF55811">
    <property type="entry name" value="Nudix"/>
    <property type="match status" value="1"/>
</dbReference>
<evidence type="ECO:0000259" key="7">
    <source>
        <dbReference type="PROSITE" id="PS51462"/>
    </source>
</evidence>
<dbReference type="PANTHER" id="PTHR12992">
    <property type="entry name" value="NUDIX HYDROLASE"/>
    <property type="match status" value="1"/>
</dbReference>
<dbReference type="RefSeq" id="WP_060778777.1">
    <property type="nucleotide sequence ID" value="NZ_CAJHLF010000004.1"/>
</dbReference>
<accession>A0A120I9Y6</accession>
<protein>
    <submittedName>
        <fullName evidence="9">CoA pyrophosphatase</fullName>
    </submittedName>
</protein>
<evidence type="ECO:0000256" key="2">
    <source>
        <dbReference type="ARBA" id="ARBA00001946"/>
    </source>
</evidence>
<evidence type="ECO:0000256" key="5">
    <source>
        <dbReference type="ARBA" id="ARBA00022842"/>
    </source>
</evidence>
<evidence type="ECO:0000256" key="6">
    <source>
        <dbReference type="ARBA" id="ARBA00023211"/>
    </source>
</evidence>
<keyword evidence="4" id="KW-0378">Hydrolase</keyword>
<dbReference type="OrthoDB" id="9802805at2"/>
<name>A0A120I9Y6_9LACT</name>
<comment type="cofactor">
    <cofactor evidence="2">
        <name>Mg(2+)</name>
        <dbReference type="ChEBI" id="CHEBI:18420"/>
    </cofactor>
</comment>
<dbReference type="InterPro" id="IPR045121">
    <property type="entry name" value="CoAse"/>
</dbReference>
<dbReference type="PROSITE" id="PS00893">
    <property type="entry name" value="NUDIX_BOX"/>
    <property type="match status" value="1"/>
</dbReference>
<keyword evidence="3" id="KW-0479">Metal-binding</keyword>
<dbReference type="InterPro" id="IPR000086">
    <property type="entry name" value="NUDIX_hydrolase_dom"/>
</dbReference>
<keyword evidence="11" id="KW-1185">Reference proteome</keyword>
<organism evidence="9 10">
    <name type="scientific">Aerococcus urinae</name>
    <dbReference type="NCBI Taxonomy" id="1376"/>
    <lineage>
        <taxon>Bacteria</taxon>
        <taxon>Bacillati</taxon>
        <taxon>Bacillota</taxon>
        <taxon>Bacilli</taxon>
        <taxon>Lactobacillales</taxon>
        <taxon>Aerococcaceae</taxon>
        <taxon>Aerococcus</taxon>
    </lineage>
</organism>
<evidence type="ECO:0000313" key="10">
    <source>
        <dbReference type="Proteomes" id="UP000594771"/>
    </source>
</evidence>
<keyword evidence="5" id="KW-0460">Magnesium</keyword>
<evidence type="ECO:0000313" key="9">
    <source>
        <dbReference type="EMBL" id="QPS01947.1"/>
    </source>
</evidence>
<dbReference type="Proteomes" id="UP000594771">
    <property type="component" value="Chromosome"/>
</dbReference>
<dbReference type="KEGG" id="aun:AWM73_07610"/>
<reference evidence="9 10" key="1">
    <citation type="submission" date="2020-12" db="EMBL/GenBank/DDBJ databases">
        <title>FDA dAtabase for Regulatory Grade micrObial Sequences (FDA-ARGOS): Supporting development and validation of Infectious Disease Dx tests.</title>
        <authorList>
            <person name="Sproer C."/>
            <person name="Gronow S."/>
            <person name="Severitt S."/>
            <person name="Schroder I."/>
            <person name="Tallon L."/>
            <person name="Sadzewicz L."/>
            <person name="Zhao X."/>
            <person name="Boylan J."/>
            <person name="Ott S."/>
            <person name="Bowen H."/>
            <person name="Vavikolanu K."/>
            <person name="Mehta A."/>
            <person name="Aluvathingal J."/>
            <person name="Nadendla S."/>
            <person name="Lowell S."/>
            <person name="Myers T."/>
            <person name="Yan Y."/>
            <person name="Sichtig H."/>
        </authorList>
    </citation>
    <scope>NUCLEOTIDE SEQUENCE [LARGE SCALE GENOMIC DNA]</scope>
    <source>
        <strain evidence="9 10">FDAARGOS_911</strain>
    </source>
</reference>
<evidence type="ECO:0000313" key="8">
    <source>
        <dbReference type="EMBL" id="MCY3052837.1"/>
    </source>
</evidence>
<reference evidence="8" key="2">
    <citation type="submission" date="2022-09" db="EMBL/GenBank/DDBJ databases">
        <title>Aerococcus urinae taxonomy study.</title>
        <authorList>
            <person name="Christensen J."/>
            <person name="Senneby E."/>
        </authorList>
    </citation>
    <scope>NUCLEOTIDE SEQUENCE</scope>
    <source>
        <strain evidence="8">NLD-066-U95</strain>
    </source>
</reference>
<evidence type="ECO:0000313" key="11">
    <source>
        <dbReference type="Proteomes" id="UP001069145"/>
    </source>
</evidence>
<dbReference type="GO" id="GO:0010945">
    <property type="term" value="F:coenzyme A diphosphatase activity"/>
    <property type="evidence" value="ECO:0007669"/>
    <property type="project" value="InterPro"/>
</dbReference>
<sequence length="210" mass="23950">MLKDYQAFFRDYEGQPLGVERFYAVLIPIVSLKGQDPALLYEHRAPGISQAGDAAFPGGRVEAGESFAQAAVRETQEELGIDRDKIQVLGEMDYIVQTKRVIAAYVAYLTIDHLDDLAINQDEVKHVFTVPLADLDQDQPEIYRMESRLDRGHHFPYDRIPGGKNYRFKNYVEEIPFYNIDQENLWGLTAQLTQRFVQLTAHLRKGASDG</sequence>
<dbReference type="Pfam" id="PF00293">
    <property type="entry name" value="NUDIX"/>
    <property type="match status" value="1"/>
</dbReference>
<dbReference type="GO" id="GO:0046872">
    <property type="term" value="F:metal ion binding"/>
    <property type="evidence" value="ECO:0007669"/>
    <property type="project" value="UniProtKB-KW"/>
</dbReference>
<dbReference type="CDD" id="cd03426">
    <property type="entry name" value="NUDIX_CoAse_Nudt7"/>
    <property type="match status" value="1"/>
</dbReference>
<dbReference type="EMBL" id="JAOTML010000002">
    <property type="protein sequence ID" value="MCY3052837.1"/>
    <property type="molecule type" value="Genomic_DNA"/>
</dbReference>
<dbReference type="InterPro" id="IPR020084">
    <property type="entry name" value="NUDIX_hydrolase_CS"/>
</dbReference>
<dbReference type="PROSITE" id="PS51462">
    <property type="entry name" value="NUDIX"/>
    <property type="match status" value="1"/>
</dbReference>
<dbReference type="Gene3D" id="3.90.79.10">
    <property type="entry name" value="Nucleoside Triphosphate Pyrophosphohydrolase"/>
    <property type="match status" value="1"/>
</dbReference>
<gene>
    <name evidence="9" type="ORF">I6G68_02405</name>
    <name evidence="8" type="ORF">ODY43_02450</name>
</gene>
<feature type="domain" description="Nudix hydrolase" evidence="7">
    <location>
        <begin position="20"/>
        <end position="153"/>
    </location>
</feature>
<dbReference type="Proteomes" id="UP001069145">
    <property type="component" value="Unassembled WGS sequence"/>
</dbReference>
<comment type="cofactor">
    <cofactor evidence="1">
        <name>Mn(2+)</name>
        <dbReference type="ChEBI" id="CHEBI:29035"/>
    </cofactor>
</comment>
<dbReference type="InterPro" id="IPR015797">
    <property type="entry name" value="NUDIX_hydrolase-like_dom_sf"/>
</dbReference>
<evidence type="ECO:0000256" key="3">
    <source>
        <dbReference type="ARBA" id="ARBA00022723"/>
    </source>
</evidence>
<dbReference type="GeneID" id="35767313"/>
<dbReference type="EMBL" id="CP065662">
    <property type="protein sequence ID" value="QPS01947.1"/>
    <property type="molecule type" value="Genomic_DNA"/>
</dbReference>
<dbReference type="PANTHER" id="PTHR12992:SF11">
    <property type="entry name" value="MITOCHONDRIAL COENZYME A DIPHOSPHATASE NUDT8"/>
    <property type="match status" value="1"/>
</dbReference>
<evidence type="ECO:0000256" key="4">
    <source>
        <dbReference type="ARBA" id="ARBA00022801"/>
    </source>
</evidence>
<keyword evidence="6" id="KW-0464">Manganese</keyword>
<evidence type="ECO:0000256" key="1">
    <source>
        <dbReference type="ARBA" id="ARBA00001936"/>
    </source>
</evidence>